<feature type="domain" description="IF rod" evidence="6">
    <location>
        <begin position="141"/>
        <end position="454"/>
    </location>
</feature>
<sequence>MSRQLNARVGGCSRGFSSVSAIVSSGDRSSCTPLSRGRSRHCVFGSRSLYDLDWTKSISNSLIGGGWRLNGGFGGGFGTSGGAAGFGGGGLFGGGVGGGRSSPRFPFCPPGGIQEVTINQNLLVPLNLEIDPEIQKVRVQEREQIKTLNNKFASFIDKVRFLEQQNKVLETKWNLLQQQPTSNAGNNLEPAFEAYVGSLRKHLDSLVGERGRQDSELKNMQDLVEDLKHKYLERMISIAIFQDLDAAYMKKVEMEAKVAAMTDEINFLRALYEAELAQMQRQISDTSVILSMDNNRALDLDGIIAEVKAHYEDMANRSRAEANSMYQSKFQELQVTARKHDDDLKNSKLEISELTRLIHRLQAELENMKKQLAFFFSLQCAKLQSTVSETEECGELTLKDAREKLVELEMALQKAKEEMARLLRDYQELLNIKLALDIEIATYKTLLEGEECRCNIYIYSSSLQVIRWSSSDWGNSELGGPVPITGLPLGDRTPVVSSELCLLVYKRCPNLVGGTQDLPNTSSKDLIEM</sequence>
<dbReference type="GO" id="GO:0030280">
    <property type="term" value="F:structural constituent of skin epidermis"/>
    <property type="evidence" value="ECO:0007669"/>
    <property type="project" value="TreeGrafter"/>
</dbReference>
<keyword evidence="1 4" id="KW-0403">Intermediate filament</keyword>
<dbReference type="PRINTS" id="PR01276">
    <property type="entry name" value="TYPE2KERATIN"/>
</dbReference>
<dbReference type="FunFam" id="1.20.5.1160:FF:000001">
    <property type="entry name" value="Keratin type II"/>
    <property type="match status" value="1"/>
</dbReference>
<reference evidence="7" key="2">
    <citation type="submission" date="2025-09" db="UniProtKB">
        <authorList>
            <consortium name="Ensembl"/>
        </authorList>
    </citation>
    <scope>IDENTIFICATION</scope>
</reference>
<evidence type="ECO:0000256" key="1">
    <source>
        <dbReference type="ARBA" id="ARBA00022754"/>
    </source>
</evidence>
<evidence type="ECO:0000256" key="5">
    <source>
        <dbReference type="SAM" id="Coils"/>
    </source>
</evidence>
<evidence type="ECO:0000259" key="6">
    <source>
        <dbReference type="PROSITE" id="PS51842"/>
    </source>
</evidence>
<dbReference type="SMART" id="SM01391">
    <property type="entry name" value="Filament"/>
    <property type="match status" value="1"/>
</dbReference>
<evidence type="ECO:0000256" key="4">
    <source>
        <dbReference type="RuleBase" id="RU000685"/>
    </source>
</evidence>
<dbReference type="Gene3D" id="1.20.5.500">
    <property type="entry name" value="Single helix bin"/>
    <property type="match status" value="1"/>
</dbReference>
<dbReference type="GO" id="GO:0031424">
    <property type="term" value="P:keratinization"/>
    <property type="evidence" value="ECO:0007669"/>
    <property type="project" value="TreeGrafter"/>
</dbReference>
<dbReference type="Proteomes" id="UP000694390">
    <property type="component" value="Unassembled WGS sequence"/>
</dbReference>
<dbReference type="OrthoDB" id="2441647at2759"/>
<protein>
    <recommendedName>
        <fullName evidence="6">IF rod domain-containing protein</fullName>
    </recommendedName>
</protein>
<dbReference type="InterPro" id="IPR003054">
    <property type="entry name" value="Keratin_II"/>
</dbReference>
<proteinExistence type="inferred from homology"/>
<dbReference type="FunFam" id="1.20.5.500:FF:000001">
    <property type="entry name" value="Type II keratin 23"/>
    <property type="match status" value="1"/>
</dbReference>
<keyword evidence="2 5" id="KW-0175">Coiled coil</keyword>
<dbReference type="InterPro" id="IPR032444">
    <property type="entry name" value="Keratin_2_head"/>
</dbReference>
<gene>
    <name evidence="7" type="primary">LOC115647754</name>
</gene>
<evidence type="ECO:0000256" key="3">
    <source>
        <dbReference type="ARBA" id="ARBA00061646"/>
    </source>
</evidence>
<dbReference type="Pfam" id="PF16208">
    <property type="entry name" value="Keratin_2_head"/>
    <property type="match status" value="1"/>
</dbReference>
<dbReference type="Gene3D" id="1.20.5.170">
    <property type="match status" value="1"/>
</dbReference>
<dbReference type="GO" id="GO:0005615">
    <property type="term" value="C:extracellular space"/>
    <property type="evidence" value="ECO:0007669"/>
    <property type="project" value="TreeGrafter"/>
</dbReference>
<reference evidence="7" key="1">
    <citation type="submission" date="2025-08" db="UniProtKB">
        <authorList>
            <consortium name="Ensembl"/>
        </authorList>
    </citation>
    <scope>IDENTIFICATION</scope>
</reference>
<name>A0A8C4Y505_9SAUR</name>
<dbReference type="Gene3D" id="1.20.5.1160">
    <property type="entry name" value="Vasodilator-stimulated phosphoprotein"/>
    <property type="match status" value="1"/>
</dbReference>
<dbReference type="GO" id="GO:0045095">
    <property type="term" value="C:keratin filament"/>
    <property type="evidence" value="ECO:0007669"/>
    <property type="project" value="InterPro"/>
</dbReference>
<dbReference type="PANTHER" id="PTHR45616">
    <property type="entry name" value="GATA-TYPE DOMAIN-CONTAINING PROTEIN"/>
    <property type="match status" value="1"/>
</dbReference>
<dbReference type="InterPro" id="IPR018039">
    <property type="entry name" value="IF_conserved"/>
</dbReference>
<dbReference type="GO" id="GO:0045109">
    <property type="term" value="P:intermediate filament organization"/>
    <property type="evidence" value="ECO:0007669"/>
    <property type="project" value="TreeGrafter"/>
</dbReference>
<accession>A0A8C4Y505</accession>
<evidence type="ECO:0000256" key="2">
    <source>
        <dbReference type="ARBA" id="ARBA00023054"/>
    </source>
</evidence>
<dbReference type="PROSITE" id="PS51842">
    <property type="entry name" value="IF_ROD_2"/>
    <property type="match status" value="1"/>
</dbReference>
<evidence type="ECO:0000313" key="7">
    <source>
        <dbReference type="Ensembl" id="ENSGEVP00005019081.1"/>
    </source>
</evidence>
<comment type="similarity">
    <text evidence="3 4">Belongs to the intermediate filament family.</text>
</comment>
<dbReference type="Pfam" id="PF00038">
    <property type="entry name" value="Filament"/>
    <property type="match status" value="1"/>
</dbReference>
<feature type="coiled-coil region" evidence="5">
    <location>
        <begin position="398"/>
        <end position="432"/>
    </location>
</feature>
<dbReference type="Ensembl" id="ENSGEVT00005020045.1">
    <property type="protein sequence ID" value="ENSGEVP00005019081.1"/>
    <property type="gene ID" value="ENSGEVG00005013028.1"/>
</dbReference>
<evidence type="ECO:0000313" key="8">
    <source>
        <dbReference type="Proteomes" id="UP000694390"/>
    </source>
</evidence>
<dbReference type="PANTHER" id="PTHR45616:SF69">
    <property type="entry name" value="IF ROD DOMAIN-CONTAINING PROTEIN-RELATED"/>
    <property type="match status" value="1"/>
</dbReference>
<dbReference type="SUPFAM" id="SSF64593">
    <property type="entry name" value="Intermediate filament protein, coiled coil region"/>
    <property type="match status" value="2"/>
</dbReference>
<feature type="coiled-coil region" evidence="5">
    <location>
        <begin position="145"/>
        <end position="179"/>
    </location>
</feature>
<feature type="coiled-coil region" evidence="5">
    <location>
        <begin position="344"/>
        <end position="371"/>
    </location>
</feature>
<dbReference type="PROSITE" id="PS00226">
    <property type="entry name" value="IF_ROD_1"/>
    <property type="match status" value="1"/>
</dbReference>
<dbReference type="AlphaFoldDB" id="A0A8C4Y505"/>
<dbReference type="InterPro" id="IPR039008">
    <property type="entry name" value="IF_rod_dom"/>
</dbReference>
<dbReference type="GeneTree" id="ENSGT00940000155862"/>
<organism evidence="7 8">
    <name type="scientific">Gopherus evgoodei</name>
    <name type="common">Goodes thornscrub tortoise</name>
    <dbReference type="NCBI Taxonomy" id="1825980"/>
    <lineage>
        <taxon>Eukaryota</taxon>
        <taxon>Metazoa</taxon>
        <taxon>Chordata</taxon>
        <taxon>Craniata</taxon>
        <taxon>Vertebrata</taxon>
        <taxon>Euteleostomi</taxon>
        <taxon>Archelosauria</taxon>
        <taxon>Testudinata</taxon>
        <taxon>Testudines</taxon>
        <taxon>Cryptodira</taxon>
        <taxon>Durocryptodira</taxon>
        <taxon>Testudinoidea</taxon>
        <taxon>Testudinidae</taxon>
        <taxon>Gopherus</taxon>
    </lineage>
</organism>
<keyword evidence="8" id="KW-1185">Reference proteome</keyword>
<dbReference type="FunFam" id="1.20.5.170:FF:000004">
    <property type="entry name" value="Keratin, type II cytoskeletal 5"/>
    <property type="match status" value="1"/>
</dbReference>